<keyword evidence="1" id="KW-0732">Signal</keyword>
<evidence type="ECO:0008006" key="4">
    <source>
        <dbReference type="Google" id="ProtNLM"/>
    </source>
</evidence>
<feature type="signal peptide" evidence="1">
    <location>
        <begin position="1"/>
        <end position="31"/>
    </location>
</feature>
<dbReference type="AlphaFoldDB" id="A0AAN9VUH3"/>
<proteinExistence type="predicted"/>
<sequence length="214" mass="23392">MQPPSAARTLVAAAAAFAALLAAGGPAPVAAFSLDDAGDVLQLGREIIKSVFSAWKIVDETSGSEGESPSLFHKNERRLLGRIVQVGLQTERLEQNMGTAARALTRAVHDMPRLLVVRLHLHDLERDSHDLNDQYAQMQRYIDRGYDNATGAWSLERHTLQDMAEAHVSHGQRSTRKVLARLHRSALDVPGMLAREYKVSGALAPPDGLPDYLS</sequence>
<dbReference type="EMBL" id="JAZDUA010000057">
    <property type="protein sequence ID" value="KAK7870458.1"/>
    <property type="molecule type" value="Genomic_DNA"/>
</dbReference>
<dbReference type="Proteomes" id="UP001378592">
    <property type="component" value="Unassembled WGS sequence"/>
</dbReference>
<organism evidence="2 3">
    <name type="scientific">Gryllus longicercus</name>
    <dbReference type="NCBI Taxonomy" id="2509291"/>
    <lineage>
        <taxon>Eukaryota</taxon>
        <taxon>Metazoa</taxon>
        <taxon>Ecdysozoa</taxon>
        <taxon>Arthropoda</taxon>
        <taxon>Hexapoda</taxon>
        <taxon>Insecta</taxon>
        <taxon>Pterygota</taxon>
        <taxon>Neoptera</taxon>
        <taxon>Polyneoptera</taxon>
        <taxon>Orthoptera</taxon>
        <taxon>Ensifera</taxon>
        <taxon>Gryllidea</taxon>
        <taxon>Grylloidea</taxon>
        <taxon>Gryllidae</taxon>
        <taxon>Gryllinae</taxon>
        <taxon>Gryllus</taxon>
    </lineage>
</organism>
<evidence type="ECO:0000313" key="2">
    <source>
        <dbReference type="EMBL" id="KAK7870458.1"/>
    </source>
</evidence>
<keyword evidence="3" id="KW-1185">Reference proteome</keyword>
<protein>
    <recommendedName>
        <fullName evidence="4">Accessory gland protein</fullName>
    </recommendedName>
</protein>
<name>A0AAN9VUH3_9ORTH</name>
<evidence type="ECO:0000256" key="1">
    <source>
        <dbReference type="SAM" id="SignalP"/>
    </source>
</evidence>
<comment type="caution">
    <text evidence="2">The sequence shown here is derived from an EMBL/GenBank/DDBJ whole genome shotgun (WGS) entry which is preliminary data.</text>
</comment>
<evidence type="ECO:0000313" key="3">
    <source>
        <dbReference type="Proteomes" id="UP001378592"/>
    </source>
</evidence>
<gene>
    <name evidence="2" type="ORF">R5R35_000736</name>
</gene>
<reference evidence="2 3" key="1">
    <citation type="submission" date="2024-03" db="EMBL/GenBank/DDBJ databases">
        <title>The genome assembly and annotation of the cricket Gryllus longicercus Weissman &amp; Gray.</title>
        <authorList>
            <person name="Szrajer S."/>
            <person name="Gray D."/>
            <person name="Ylla G."/>
        </authorList>
    </citation>
    <scope>NUCLEOTIDE SEQUENCE [LARGE SCALE GENOMIC DNA]</scope>
    <source>
        <strain evidence="2">DAG 2021-001</strain>
        <tissue evidence="2">Whole body minus gut</tissue>
    </source>
</reference>
<accession>A0AAN9VUH3</accession>
<feature type="chain" id="PRO_5042914161" description="Accessory gland protein" evidence="1">
    <location>
        <begin position="32"/>
        <end position="214"/>
    </location>
</feature>